<dbReference type="AlphaFoldDB" id="A0A1H4L408"/>
<feature type="transmembrane region" description="Helical" evidence="1">
    <location>
        <begin position="12"/>
        <end position="38"/>
    </location>
</feature>
<evidence type="ECO:0000313" key="3">
    <source>
        <dbReference type="Proteomes" id="UP000182409"/>
    </source>
</evidence>
<sequence>MQQPDPVQVQHMMLAMMPIFVLMGLIGSAVMVVPFWVIFKKAGMSGAMSLLMLFPVVNLVMLYVLAFSQWRVVPVPEYGMPYPPPGFPPAYPPPGYAPPVAYPTQTAQAPGYVPPSDPPSTT</sequence>
<dbReference type="Proteomes" id="UP000182409">
    <property type="component" value="Unassembled WGS sequence"/>
</dbReference>
<keyword evidence="1" id="KW-0472">Membrane</keyword>
<proteinExistence type="predicted"/>
<keyword evidence="1" id="KW-0812">Transmembrane</keyword>
<feature type="transmembrane region" description="Helical" evidence="1">
    <location>
        <begin position="50"/>
        <end position="70"/>
    </location>
</feature>
<organism evidence="2 3">
    <name type="scientific">Terriglobus roseus</name>
    <dbReference type="NCBI Taxonomy" id="392734"/>
    <lineage>
        <taxon>Bacteria</taxon>
        <taxon>Pseudomonadati</taxon>
        <taxon>Acidobacteriota</taxon>
        <taxon>Terriglobia</taxon>
        <taxon>Terriglobales</taxon>
        <taxon>Acidobacteriaceae</taxon>
        <taxon>Terriglobus</taxon>
    </lineage>
</organism>
<evidence type="ECO:0000256" key="1">
    <source>
        <dbReference type="SAM" id="Phobius"/>
    </source>
</evidence>
<accession>A0A1H4L408</accession>
<reference evidence="2 3" key="1">
    <citation type="submission" date="2016-10" db="EMBL/GenBank/DDBJ databases">
        <authorList>
            <person name="de Groot N.N."/>
        </authorList>
    </citation>
    <scope>NUCLEOTIDE SEQUENCE [LARGE SCALE GENOMIC DNA]</scope>
    <source>
        <strain evidence="2 3">AB35.6</strain>
    </source>
</reference>
<name>A0A1H4L408_9BACT</name>
<evidence type="ECO:0000313" key="2">
    <source>
        <dbReference type="EMBL" id="SEB65216.1"/>
    </source>
</evidence>
<dbReference type="RefSeq" id="WP_212733153.1">
    <property type="nucleotide sequence ID" value="NZ_FNSD01000001.1"/>
</dbReference>
<keyword evidence="1" id="KW-1133">Transmembrane helix</keyword>
<gene>
    <name evidence="2" type="ORF">SAMN05443244_1455</name>
</gene>
<protein>
    <submittedName>
        <fullName evidence="2">Uncharacterized protein</fullName>
    </submittedName>
</protein>
<dbReference type="EMBL" id="FNSD01000001">
    <property type="protein sequence ID" value="SEB65216.1"/>
    <property type="molecule type" value="Genomic_DNA"/>
</dbReference>